<evidence type="ECO:0000256" key="3">
    <source>
        <dbReference type="ARBA" id="ARBA00022692"/>
    </source>
</evidence>
<dbReference type="Gene3D" id="1.20.1250.20">
    <property type="entry name" value="MFS general substrate transporter like domains"/>
    <property type="match status" value="1"/>
</dbReference>
<dbReference type="Proteomes" id="UP000805841">
    <property type="component" value="Unassembled WGS sequence"/>
</dbReference>
<comment type="subcellular location">
    <subcellularLocation>
        <location evidence="1">Membrane</location>
        <topology evidence="1">Multi-pass membrane protein</topology>
    </subcellularLocation>
</comment>
<feature type="transmembrane region" description="Helical" evidence="6">
    <location>
        <begin position="64"/>
        <end position="83"/>
    </location>
</feature>
<dbReference type="PANTHER" id="PTHR43791">
    <property type="entry name" value="PERMEASE-RELATED"/>
    <property type="match status" value="1"/>
</dbReference>
<feature type="transmembrane region" description="Helical" evidence="6">
    <location>
        <begin position="95"/>
        <end position="115"/>
    </location>
</feature>
<evidence type="ECO:0000256" key="6">
    <source>
        <dbReference type="SAM" id="Phobius"/>
    </source>
</evidence>
<evidence type="ECO:0000313" key="9">
    <source>
        <dbReference type="Proteomes" id="UP000805841"/>
    </source>
</evidence>
<dbReference type="PROSITE" id="PS50850">
    <property type="entry name" value="MFS"/>
    <property type="match status" value="1"/>
</dbReference>
<evidence type="ECO:0000313" key="8">
    <source>
        <dbReference type="EMBL" id="MBD1601923.1"/>
    </source>
</evidence>
<dbReference type="RefSeq" id="WP_190426041.1">
    <property type="nucleotide sequence ID" value="NZ_JAAOCA010000046.1"/>
</dbReference>
<evidence type="ECO:0000256" key="2">
    <source>
        <dbReference type="ARBA" id="ARBA00022448"/>
    </source>
</evidence>
<dbReference type="InterPro" id="IPR036259">
    <property type="entry name" value="MFS_trans_sf"/>
</dbReference>
<protein>
    <submittedName>
        <fullName evidence="8">MFS transporter</fullName>
    </submittedName>
</protein>
<feature type="domain" description="Major facilitator superfamily (MFS) profile" evidence="7">
    <location>
        <begin position="30"/>
        <end position="184"/>
    </location>
</feature>
<dbReference type="EMBL" id="JAAOCA010000046">
    <property type="protein sequence ID" value="MBD1601923.1"/>
    <property type="molecule type" value="Genomic_DNA"/>
</dbReference>
<accession>A0ABR7Z984</accession>
<evidence type="ECO:0000256" key="4">
    <source>
        <dbReference type="ARBA" id="ARBA00022989"/>
    </source>
</evidence>
<dbReference type="InterPro" id="IPR011701">
    <property type="entry name" value="MFS"/>
</dbReference>
<reference evidence="8 9" key="1">
    <citation type="journal article" date="2020" name="Insects">
        <title>Bacteria Belonging to Pseudomonas typographi sp. nov. from the Bark Beetle Ips typographus Have Genomic Potential to Aid in the Host Ecology.</title>
        <authorList>
            <person name="Peral-Aranega E."/>
            <person name="Saati-Santamaria Z."/>
            <person name="Kolarik M."/>
            <person name="Rivas R."/>
            <person name="Garcia-Fraile P."/>
        </authorList>
    </citation>
    <scope>NUCLEOTIDE SEQUENCE [LARGE SCALE GENOMIC DNA]</scope>
    <source>
        <strain evidence="8 9">CA3A</strain>
    </source>
</reference>
<gene>
    <name evidence="8" type="ORF">HAQ05_24925</name>
</gene>
<evidence type="ECO:0000259" key="7">
    <source>
        <dbReference type="PROSITE" id="PS50850"/>
    </source>
</evidence>
<dbReference type="PANTHER" id="PTHR43791:SF36">
    <property type="entry name" value="TRANSPORTER, PUTATIVE (AFU_ORTHOLOGUE AFUA_6G08340)-RELATED"/>
    <property type="match status" value="1"/>
</dbReference>
<feature type="non-terminal residue" evidence="8">
    <location>
        <position position="184"/>
    </location>
</feature>
<keyword evidence="5 6" id="KW-0472">Membrane</keyword>
<dbReference type="SUPFAM" id="SSF103473">
    <property type="entry name" value="MFS general substrate transporter"/>
    <property type="match status" value="1"/>
</dbReference>
<keyword evidence="9" id="KW-1185">Reference proteome</keyword>
<feature type="transmembrane region" description="Helical" evidence="6">
    <location>
        <begin position="26"/>
        <end position="44"/>
    </location>
</feature>
<sequence>MPAHATTLGALTQSAALIEERLYRKVNWRIVPLFVCCFLFAYLDRVNISFAKLEMQSDLGFSDSVYGLGASLFFVGYFLFEVPSNMLLHRVGARLWIARIMVTWGITSACMMFVASETWFYVLRFLIGLMEAGFVPGALYFFTQWYPSQRRARINSYFKSSICLCGIVGGPLAGLILGHFDGAG</sequence>
<keyword evidence="3 6" id="KW-0812">Transmembrane</keyword>
<proteinExistence type="predicted"/>
<evidence type="ECO:0000256" key="1">
    <source>
        <dbReference type="ARBA" id="ARBA00004141"/>
    </source>
</evidence>
<dbReference type="Pfam" id="PF07690">
    <property type="entry name" value="MFS_1"/>
    <property type="match status" value="1"/>
</dbReference>
<name>A0ABR7Z984_9PSED</name>
<keyword evidence="2" id="KW-0813">Transport</keyword>
<dbReference type="InterPro" id="IPR020846">
    <property type="entry name" value="MFS_dom"/>
</dbReference>
<organism evidence="8 9">
    <name type="scientific">Pseudomonas typographi</name>
    <dbReference type="NCBI Taxonomy" id="2715964"/>
    <lineage>
        <taxon>Bacteria</taxon>
        <taxon>Pseudomonadati</taxon>
        <taxon>Pseudomonadota</taxon>
        <taxon>Gammaproteobacteria</taxon>
        <taxon>Pseudomonadales</taxon>
        <taxon>Pseudomonadaceae</taxon>
        <taxon>Pseudomonas</taxon>
    </lineage>
</organism>
<comment type="caution">
    <text evidence="8">The sequence shown here is derived from an EMBL/GenBank/DDBJ whole genome shotgun (WGS) entry which is preliminary data.</text>
</comment>
<keyword evidence="4 6" id="KW-1133">Transmembrane helix</keyword>
<feature type="transmembrane region" description="Helical" evidence="6">
    <location>
        <begin position="162"/>
        <end position="180"/>
    </location>
</feature>
<feature type="transmembrane region" description="Helical" evidence="6">
    <location>
        <begin position="121"/>
        <end position="142"/>
    </location>
</feature>
<evidence type="ECO:0000256" key="5">
    <source>
        <dbReference type="ARBA" id="ARBA00023136"/>
    </source>
</evidence>